<dbReference type="GeneID" id="29452575"/>
<comment type="caution">
    <text evidence="2">The sequence shown here is derived from an EMBL/GenBank/DDBJ whole genome shotgun (WGS) entry which is preliminary data.</text>
</comment>
<feature type="domain" description="DUF2264" evidence="1">
    <location>
        <begin position="25"/>
        <end position="385"/>
    </location>
</feature>
<dbReference type="KEGG" id="boa:Bovatus_03122"/>
<dbReference type="Pfam" id="PF10022">
    <property type="entry name" value="DUF2264"/>
    <property type="match status" value="1"/>
</dbReference>
<dbReference type="AlphaFoldDB" id="A0A6N3V3A1"/>
<organism evidence="2 3">
    <name type="scientific">Bacteroides ovatus</name>
    <dbReference type="NCBI Taxonomy" id="28116"/>
    <lineage>
        <taxon>Bacteria</taxon>
        <taxon>Pseudomonadati</taxon>
        <taxon>Bacteroidota</taxon>
        <taxon>Bacteroidia</taxon>
        <taxon>Bacteroidales</taxon>
        <taxon>Bacteroidaceae</taxon>
        <taxon>Bacteroides</taxon>
    </lineage>
</organism>
<dbReference type="PANTHER" id="PTHR35339">
    <property type="entry name" value="LINALOOL DEHYDRATASE_ISOMERASE DOMAIN-CONTAINING PROTEIN"/>
    <property type="match status" value="1"/>
</dbReference>
<dbReference type="PIRSF" id="PIRSF014753">
    <property type="entry name" value="UCP014753"/>
    <property type="match status" value="1"/>
</dbReference>
<dbReference type="PANTHER" id="PTHR35339:SF3">
    <property type="entry name" value="DUF2264 DOMAIN-CONTAINING PROTEIN"/>
    <property type="match status" value="1"/>
</dbReference>
<dbReference type="RefSeq" id="WP_004298528.1">
    <property type="nucleotide sequence ID" value="NZ_CAKJZA010000004.1"/>
</dbReference>
<gene>
    <name evidence="2" type="ORF">F3F51_22960</name>
</gene>
<protein>
    <submittedName>
        <fullName evidence="2">DUF2264 domain-containing protein</fullName>
    </submittedName>
</protein>
<evidence type="ECO:0000313" key="2">
    <source>
        <dbReference type="EMBL" id="KAA3800190.1"/>
    </source>
</evidence>
<dbReference type="EMBL" id="VWLX01000022">
    <property type="protein sequence ID" value="KAA3800190.1"/>
    <property type="molecule type" value="Genomic_DNA"/>
</dbReference>
<sequence>MNRRIFLLCLLLFPLLVFSKPGGEREYWVKTMIKMVDPIYTNLSRNTLRKNMPVETRDGLNTGNDRKDVTHLEALGRSFAGIAPWLNLPVDKTEEGKLRFKYIDLVVKSLANAVDPESPDYMPFDRPYSQKLVDAAYVAEGLLRSKDQVWTRLDTITKQRLIKELKASRHFKAPDKNWLMFSAMIEVALLEFTGECNMKPVTYALQKHKEWYKGDGWYGDGHRLHMDYYNSFVIQPMMMDILDVLKRRGAEGADFYDTQLRRFVRFAEQQERMIGPDGTYPPVGRSIAYRLGAFHALAQVSLMKKLPKEIKPAQVRCALTKAMKRQLVKGTYDKDGWLTLGFCGHQPRLAEKYVSTGSLYMCTLVFLPLGLDAMDEFWSSGPEEWTSLKIWGSDAEVPIDHALRD</sequence>
<evidence type="ECO:0000313" key="3">
    <source>
        <dbReference type="Proteomes" id="UP000460135"/>
    </source>
</evidence>
<proteinExistence type="predicted"/>
<reference evidence="2 3" key="1">
    <citation type="journal article" date="2019" name="Nat. Med.">
        <title>A library of human gut bacterial isolates paired with longitudinal multiomics data enables mechanistic microbiome research.</title>
        <authorList>
            <person name="Poyet M."/>
            <person name="Groussin M."/>
            <person name="Gibbons S.M."/>
            <person name="Avila-Pacheco J."/>
            <person name="Jiang X."/>
            <person name="Kearney S.M."/>
            <person name="Perrotta A.R."/>
            <person name="Berdy B."/>
            <person name="Zhao S."/>
            <person name="Lieberman T.D."/>
            <person name="Swanson P.K."/>
            <person name="Smith M."/>
            <person name="Roesemann S."/>
            <person name="Alexander J.E."/>
            <person name="Rich S.A."/>
            <person name="Livny J."/>
            <person name="Vlamakis H."/>
            <person name="Clish C."/>
            <person name="Bullock K."/>
            <person name="Deik A."/>
            <person name="Scott J."/>
            <person name="Pierce K.A."/>
            <person name="Xavier R.J."/>
            <person name="Alm E.J."/>
        </authorList>
    </citation>
    <scope>NUCLEOTIDE SEQUENCE [LARGE SCALE GENOMIC DNA]</scope>
    <source>
        <strain evidence="2 3">BIOML-A183</strain>
    </source>
</reference>
<dbReference type="SMR" id="A0A6N3V3A1"/>
<evidence type="ECO:0000259" key="1">
    <source>
        <dbReference type="Pfam" id="PF10022"/>
    </source>
</evidence>
<dbReference type="InterPro" id="IPR016624">
    <property type="entry name" value="UCP014753"/>
</dbReference>
<accession>A0A6N3V3A1</accession>
<dbReference type="InterPro" id="IPR049349">
    <property type="entry name" value="DUF2264_N"/>
</dbReference>
<dbReference type="Proteomes" id="UP000460135">
    <property type="component" value="Unassembled WGS sequence"/>
</dbReference>
<name>A0A6N3V3A1_BACOV</name>